<evidence type="ECO:0000256" key="1">
    <source>
        <dbReference type="SAM" id="Phobius"/>
    </source>
</evidence>
<name>A0A150NPZ3_STRMT</name>
<organism evidence="2 3">
    <name type="scientific">Streptococcus mitis</name>
    <dbReference type="NCBI Taxonomy" id="28037"/>
    <lineage>
        <taxon>Bacteria</taxon>
        <taxon>Bacillati</taxon>
        <taxon>Bacillota</taxon>
        <taxon>Bacilli</taxon>
        <taxon>Lactobacillales</taxon>
        <taxon>Streptococcaceae</taxon>
        <taxon>Streptococcus</taxon>
        <taxon>Streptococcus mitis group</taxon>
    </lineage>
</organism>
<protein>
    <submittedName>
        <fullName evidence="2">Uncharacterized protein</fullName>
    </submittedName>
</protein>
<comment type="caution">
    <text evidence="2">The sequence shown here is derived from an EMBL/GenBank/DDBJ whole genome shotgun (WGS) entry which is preliminary data.</text>
</comment>
<dbReference type="AlphaFoldDB" id="A0A150NPZ3"/>
<gene>
    <name evidence="2" type="ORF">SMIM3I_00995</name>
</gene>
<reference evidence="2 3" key="1">
    <citation type="submission" date="2016-01" db="EMBL/GenBank/DDBJ databases">
        <title>Highly variable Streptococcus oralis 1 are common among viridans streptococci isolated from primates.</title>
        <authorList>
            <person name="Denapaite D."/>
            <person name="Rieger M."/>
            <person name="Koendgen S."/>
            <person name="Brueckner R."/>
            <person name="Ochigava I."/>
            <person name="Kappeler P."/>
            <person name="Maetz-Rensing K."/>
            <person name="Leendertz F."/>
        </authorList>
    </citation>
    <scope>NUCLEOTIDE SEQUENCE [LARGE SCALE GENOMIC DNA]</scope>
    <source>
        <strain evidence="2 3">M3-1</strain>
    </source>
</reference>
<dbReference type="EMBL" id="LROU01000093">
    <property type="protein sequence ID" value="KYF35532.1"/>
    <property type="molecule type" value="Genomic_DNA"/>
</dbReference>
<keyword evidence="1" id="KW-0812">Transmembrane</keyword>
<proteinExistence type="predicted"/>
<accession>A0A150NPZ3</accession>
<keyword evidence="1" id="KW-0472">Membrane</keyword>
<dbReference type="PATRIC" id="fig|28037.235.peg.1176"/>
<sequence length="43" mass="5329">MDRKELTIVEHLVEFRKRLLAVVICFFWYSVFLCFLQTRFISM</sequence>
<feature type="transmembrane region" description="Helical" evidence="1">
    <location>
        <begin position="20"/>
        <end position="41"/>
    </location>
</feature>
<keyword evidence="1" id="KW-1133">Transmembrane helix</keyword>
<dbReference type="Proteomes" id="UP000075442">
    <property type="component" value="Unassembled WGS sequence"/>
</dbReference>
<evidence type="ECO:0000313" key="2">
    <source>
        <dbReference type="EMBL" id="KYF35532.1"/>
    </source>
</evidence>
<evidence type="ECO:0000313" key="3">
    <source>
        <dbReference type="Proteomes" id="UP000075442"/>
    </source>
</evidence>